<keyword evidence="2" id="KW-1185">Reference proteome</keyword>
<protein>
    <submittedName>
        <fullName evidence="1">Uncharacterized protein</fullName>
    </submittedName>
</protein>
<dbReference type="Proteomes" id="UP000215914">
    <property type="component" value="Unassembled WGS sequence"/>
</dbReference>
<evidence type="ECO:0000313" key="1">
    <source>
        <dbReference type="EMBL" id="KAF5817575.1"/>
    </source>
</evidence>
<dbReference type="EMBL" id="MNCJ02000317">
    <property type="protein sequence ID" value="KAF5817575.1"/>
    <property type="molecule type" value="Genomic_DNA"/>
</dbReference>
<dbReference type="AlphaFoldDB" id="A0A9K3JLP1"/>
<organism evidence="1 2">
    <name type="scientific">Helianthus annuus</name>
    <name type="common">Common sunflower</name>
    <dbReference type="NCBI Taxonomy" id="4232"/>
    <lineage>
        <taxon>Eukaryota</taxon>
        <taxon>Viridiplantae</taxon>
        <taxon>Streptophyta</taxon>
        <taxon>Embryophyta</taxon>
        <taxon>Tracheophyta</taxon>
        <taxon>Spermatophyta</taxon>
        <taxon>Magnoliopsida</taxon>
        <taxon>eudicotyledons</taxon>
        <taxon>Gunneridae</taxon>
        <taxon>Pentapetalae</taxon>
        <taxon>asterids</taxon>
        <taxon>campanulids</taxon>
        <taxon>Asterales</taxon>
        <taxon>Asteraceae</taxon>
        <taxon>Asteroideae</taxon>
        <taxon>Heliantheae alliance</taxon>
        <taxon>Heliantheae</taxon>
        <taxon>Helianthus</taxon>
    </lineage>
</organism>
<dbReference type="Gramene" id="mRNA:HanXRQr2_Chr02g0054641">
    <property type="protein sequence ID" value="CDS:HanXRQr2_Chr02g0054641.1"/>
    <property type="gene ID" value="HanXRQr2_Chr02g0054641"/>
</dbReference>
<gene>
    <name evidence="1" type="ORF">HanXRQr2_Chr02g0054641</name>
</gene>
<name>A0A9K3JLP1_HELAN</name>
<accession>A0A9K3JLP1</accession>
<evidence type="ECO:0000313" key="2">
    <source>
        <dbReference type="Proteomes" id="UP000215914"/>
    </source>
</evidence>
<reference evidence="1" key="2">
    <citation type="submission" date="2020-06" db="EMBL/GenBank/DDBJ databases">
        <title>Helianthus annuus Genome sequencing and assembly Release 2.</title>
        <authorList>
            <person name="Gouzy J."/>
            <person name="Langlade N."/>
            <person name="Munos S."/>
        </authorList>
    </citation>
    <scope>NUCLEOTIDE SEQUENCE</scope>
    <source>
        <tissue evidence="1">Leaves</tissue>
    </source>
</reference>
<comment type="caution">
    <text evidence="1">The sequence shown here is derived from an EMBL/GenBank/DDBJ whole genome shotgun (WGS) entry which is preliminary data.</text>
</comment>
<proteinExistence type="predicted"/>
<sequence>MQLSNNEHVSPSLGLMAMARLQLSDPLNDISYNNEKATSVGSVAMVRLQLSDPLNDISYNNEKATSVGSVAMVRLQLSDQLTDTSYCYSNEQAPSMGYERGVSLSVSDGFSYYAQPPSLTDVAGRDESYSGEHILVHVLIYDGRLFHLALLFINKFLAM</sequence>
<reference evidence="1" key="1">
    <citation type="journal article" date="2017" name="Nature">
        <title>The sunflower genome provides insights into oil metabolism, flowering and Asterid evolution.</title>
        <authorList>
            <person name="Badouin H."/>
            <person name="Gouzy J."/>
            <person name="Grassa C.J."/>
            <person name="Murat F."/>
            <person name="Staton S.E."/>
            <person name="Cottret L."/>
            <person name="Lelandais-Briere C."/>
            <person name="Owens G.L."/>
            <person name="Carrere S."/>
            <person name="Mayjonade B."/>
            <person name="Legrand L."/>
            <person name="Gill N."/>
            <person name="Kane N.C."/>
            <person name="Bowers J.E."/>
            <person name="Hubner S."/>
            <person name="Bellec A."/>
            <person name="Berard A."/>
            <person name="Berges H."/>
            <person name="Blanchet N."/>
            <person name="Boniface M.C."/>
            <person name="Brunel D."/>
            <person name="Catrice O."/>
            <person name="Chaidir N."/>
            <person name="Claudel C."/>
            <person name="Donnadieu C."/>
            <person name="Faraut T."/>
            <person name="Fievet G."/>
            <person name="Helmstetter N."/>
            <person name="King M."/>
            <person name="Knapp S.J."/>
            <person name="Lai Z."/>
            <person name="Le Paslier M.C."/>
            <person name="Lippi Y."/>
            <person name="Lorenzon L."/>
            <person name="Mandel J.R."/>
            <person name="Marage G."/>
            <person name="Marchand G."/>
            <person name="Marquand E."/>
            <person name="Bret-Mestries E."/>
            <person name="Morien E."/>
            <person name="Nambeesan S."/>
            <person name="Nguyen T."/>
            <person name="Pegot-Espagnet P."/>
            <person name="Pouilly N."/>
            <person name="Raftis F."/>
            <person name="Sallet E."/>
            <person name="Schiex T."/>
            <person name="Thomas J."/>
            <person name="Vandecasteele C."/>
            <person name="Vares D."/>
            <person name="Vear F."/>
            <person name="Vautrin S."/>
            <person name="Crespi M."/>
            <person name="Mangin B."/>
            <person name="Burke J.M."/>
            <person name="Salse J."/>
            <person name="Munos S."/>
            <person name="Vincourt P."/>
            <person name="Rieseberg L.H."/>
            <person name="Langlade N.B."/>
        </authorList>
    </citation>
    <scope>NUCLEOTIDE SEQUENCE</scope>
    <source>
        <tissue evidence="1">Leaves</tissue>
    </source>
</reference>